<keyword evidence="1" id="KW-0719">Serine esterase</keyword>
<evidence type="ECO:0000256" key="2">
    <source>
        <dbReference type="ARBA" id="ARBA00022729"/>
    </source>
</evidence>
<feature type="domain" description="4-O-methyl-glucuronoyl methylesterase-like" evidence="4">
    <location>
        <begin position="125"/>
        <end position="312"/>
    </location>
</feature>
<keyword evidence="3" id="KW-0378">Hydrolase</keyword>
<dbReference type="OrthoDB" id="9809261at2"/>
<dbReference type="GO" id="GO:0052689">
    <property type="term" value="F:carboxylic ester hydrolase activity"/>
    <property type="evidence" value="ECO:0007669"/>
    <property type="project" value="UniProtKB-KW"/>
</dbReference>
<protein>
    <submittedName>
        <fullName evidence="5">Acetyl xylan esterase</fullName>
    </submittedName>
</protein>
<evidence type="ECO:0000259" key="4">
    <source>
        <dbReference type="Pfam" id="PF22244"/>
    </source>
</evidence>
<evidence type="ECO:0000256" key="1">
    <source>
        <dbReference type="ARBA" id="ARBA00022487"/>
    </source>
</evidence>
<evidence type="ECO:0000313" key="5">
    <source>
        <dbReference type="EMBL" id="AEE95892.1"/>
    </source>
</evidence>
<reference evidence="6" key="1">
    <citation type="submission" date="2010-11" db="EMBL/GenBank/DDBJ databases">
        <title>The complete genome of Mahella australiensis DSM 15567.</title>
        <authorList>
            <consortium name="US DOE Joint Genome Institute (JGI-PGF)"/>
            <person name="Lucas S."/>
            <person name="Copeland A."/>
            <person name="Lapidus A."/>
            <person name="Bruce D."/>
            <person name="Goodwin L."/>
            <person name="Pitluck S."/>
            <person name="Kyrpides N."/>
            <person name="Mavromatis K."/>
            <person name="Pagani I."/>
            <person name="Ivanova N."/>
            <person name="Teshima H."/>
            <person name="Brettin T."/>
            <person name="Detter J.C."/>
            <person name="Han C."/>
            <person name="Tapia R."/>
            <person name="Land M."/>
            <person name="Hauser L."/>
            <person name="Markowitz V."/>
            <person name="Cheng J.-F."/>
            <person name="Hugenholtz P."/>
            <person name="Woyke T."/>
            <person name="Wu D."/>
            <person name="Spring S."/>
            <person name="Pukall R."/>
            <person name="Steenblock K."/>
            <person name="Schneider S."/>
            <person name="Klenk H.-P."/>
            <person name="Eisen J.A."/>
        </authorList>
    </citation>
    <scope>NUCLEOTIDE SEQUENCE [LARGE SCALE GENOMIC DNA]</scope>
    <source>
        <strain evidence="6">DSM 15567 / CIP 107919 / 50-1 BON</strain>
    </source>
</reference>
<name>F4A0L3_MAHA5</name>
<evidence type="ECO:0000313" key="6">
    <source>
        <dbReference type="Proteomes" id="UP000008457"/>
    </source>
</evidence>
<evidence type="ECO:0000256" key="3">
    <source>
        <dbReference type="ARBA" id="ARBA00022801"/>
    </source>
</evidence>
<accession>F4A0L3</accession>
<keyword evidence="2" id="KW-0732">Signal</keyword>
<dbReference type="InterPro" id="IPR054579">
    <property type="entry name" value="GCE-like_dom"/>
</dbReference>
<dbReference type="SUPFAM" id="SSF53474">
    <property type="entry name" value="alpha/beta-Hydrolases"/>
    <property type="match status" value="1"/>
</dbReference>
<dbReference type="eggNOG" id="COG4188">
    <property type="taxonomic scope" value="Bacteria"/>
</dbReference>
<gene>
    <name evidence="5" type="ordered locus">Mahau_0689</name>
</gene>
<dbReference type="STRING" id="697281.Mahau_0689"/>
<dbReference type="AlphaFoldDB" id="F4A0L3"/>
<dbReference type="Proteomes" id="UP000008457">
    <property type="component" value="Chromosome"/>
</dbReference>
<dbReference type="KEGG" id="mas:Mahau_0689"/>
<sequence>MLQEMIKHLQLPKLLEFADGTLVRTAQDWYKRRKEILSLLCDEEYGLRPPEPSAVSATIQEVDEAAYAGKVIEQHLMLSVKLNEHIFCFPLHIFIPKFVKNPMLIVYIAFRPDIPDRYLPLEEITDEGFALATFCYNDVAADREDYFTGRLAGLLKKDGQRAGNDTGKLMMWSWAASRVMDYLETRNDIDRNNIAIMGHSRLGKTALITGAYDERFTFTFPNDAGCSGDAITREKEGERVKQITDKFPYWFCPNYRNYAERETQMPFDQHFLVAAIAPRYVSAGTAIEDTWADPNKQYLSYVAADDVYKLLGKKGFIHPDRLPDAGDIFHDGTVGFHMRTGTHFHSRYDWLCFMEFMKKHRVGKL</sequence>
<keyword evidence="6" id="KW-1185">Reference proteome</keyword>
<reference evidence="5 6" key="2">
    <citation type="journal article" date="2011" name="Stand. Genomic Sci.">
        <title>Complete genome sequence of Mahella australiensis type strain (50-1 BON).</title>
        <authorList>
            <person name="Sikorski J."/>
            <person name="Teshima H."/>
            <person name="Nolan M."/>
            <person name="Lucas S."/>
            <person name="Hammon N."/>
            <person name="Deshpande S."/>
            <person name="Cheng J.F."/>
            <person name="Pitluck S."/>
            <person name="Liolios K."/>
            <person name="Pagani I."/>
            <person name="Ivanova N."/>
            <person name="Huntemann M."/>
            <person name="Mavromatis K."/>
            <person name="Ovchinikova G."/>
            <person name="Pati A."/>
            <person name="Tapia R."/>
            <person name="Han C."/>
            <person name="Goodwin L."/>
            <person name="Chen A."/>
            <person name="Palaniappan K."/>
            <person name="Land M."/>
            <person name="Hauser L."/>
            <person name="Ngatchou-Djao O.D."/>
            <person name="Rohde M."/>
            <person name="Pukall R."/>
            <person name="Spring S."/>
            <person name="Abt B."/>
            <person name="Goker M."/>
            <person name="Detter J.C."/>
            <person name="Woyke T."/>
            <person name="Bristow J."/>
            <person name="Markowitz V."/>
            <person name="Hugenholtz P."/>
            <person name="Eisen J.A."/>
            <person name="Kyrpides N.C."/>
            <person name="Klenk H.P."/>
            <person name="Lapidus A."/>
        </authorList>
    </citation>
    <scope>NUCLEOTIDE SEQUENCE [LARGE SCALE GENOMIC DNA]</scope>
    <source>
        <strain evidence="6">DSM 15567 / CIP 107919 / 50-1 BON</strain>
    </source>
</reference>
<dbReference type="EMBL" id="CP002360">
    <property type="protein sequence ID" value="AEE95892.1"/>
    <property type="molecule type" value="Genomic_DNA"/>
</dbReference>
<proteinExistence type="predicted"/>
<dbReference type="InterPro" id="IPR029058">
    <property type="entry name" value="AB_hydrolase_fold"/>
</dbReference>
<dbReference type="HOGENOM" id="CLU_045118_0_0_9"/>
<organism evidence="5 6">
    <name type="scientific">Mahella australiensis (strain DSM 15567 / CIP 107919 / 50-1 BON)</name>
    <dbReference type="NCBI Taxonomy" id="697281"/>
    <lineage>
        <taxon>Bacteria</taxon>
        <taxon>Bacillati</taxon>
        <taxon>Bacillota</taxon>
        <taxon>Clostridia</taxon>
        <taxon>Thermoanaerobacterales</taxon>
        <taxon>Thermoanaerobacterales Family IV. Incertae Sedis</taxon>
        <taxon>Mahella</taxon>
    </lineage>
</organism>
<dbReference type="Gene3D" id="3.40.50.1820">
    <property type="entry name" value="alpha/beta hydrolase"/>
    <property type="match status" value="1"/>
</dbReference>
<dbReference type="Pfam" id="PF22244">
    <property type="entry name" value="GCE_fung"/>
    <property type="match status" value="1"/>
</dbReference>
<dbReference type="RefSeq" id="WP_013780323.1">
    <property type="nucleotide sequence ID" value="NC_015520.1"/>
</dbReference>